<keyword evidence="4" id="KW-1185">Reference proteome</keyword>
<dbReference type="SUPFAM" id="SSF51197">
    <property type="entry name" value="Clavaminate synthase-like"/>
    <property type="match status" value="1"/>
</dbReference>
<reference evidence="4" key="1">
    <citation type="submission" date="2012-12" db="EMBL/GenBank/DDBJ databases">
        <authorList>
            <person name="Hellsten U."/>
            <person name="Grimwood J."/>
            <person name="Chapman J.A."/>
            <person name="Shapiro H."/>
            <person name="Aerts A."/>
            <person name="Otillar R.P."/>
            <person name="Terry A.Y."/>
            <person name="Boore J.L."/>
            <person name="Simakov O."/>
            <person name="Marletaz F."/>
            <person name="Cho S.-J."/>
            <person name="Edsinger-Gonzales E."/>
            <person name="Havlak P."/>
            <person name="Kuo D.-H."/>
            <person name="Larsson T."/>
            <person name="Lv J."/>
            <person name="Arendt D."/>
            <person name="Savage R."/>
            <person name="Osoegawa K."/>
            <person name="de Jong P."/>
            <person name="Lindberg D.R."/>
            <person name="Seaver E.C."/>
            <person name="Weisblat D.A."/>
            <person name="Putnam N.H."/>
            <person name="Grigoriev I.V."/>
            <person name="Rokhsar D.S."/>
        </authorList>
    </citation>
    <scope>NUCLEOTIDE SEQUENCE</scope>
</reference>
<keyword evidence="1" id="KW-0472">Membrane</keyword>
<evidence type="ECO:0008006" key="5">
    <source>
        <dbReference type="Google" id="ProtNLM"/>
    </source>
</evidence>
<evidence type="ECO:0000313" key="4">
    <source>
        <dbReference type="Proteomes" id="UP000015101"/>
    </source>
</evidence>
<dbReference type="EMBL" id="KB096183">
    <property type="protein sequence ID" value="ESO07477.1"/>
    <property type="molecule type" value="Genomic_DNA"/>
</dbReference>
<dbReference type="EnsemblMetazoa" id="HelroT190959">
    <property type="protein sequence ID" value="HelroP190959"/>
    <property type="gene ID" value="HelroG190959"/>
</dbReference>
<proteinExistence type="predicted"/>
<dbReference type="CTD" id="20211763"/>
<reference evidence="2 4" key="2">
    <citation type="journal article" date="2013" name="Nature">
        <title>Insights into bilaterian evolution from three spiralian genomes.</title>
        <authorList>
            <person name="Simakov O."/>
            <person name="Marletaz F."/>
            <person name="Cho S.J."/>
            <person name="Edsinger-Gonzales E."/>
            <person name="Havlak P."/>
            <person name="Hellsten U."/>
            <person name="Kuo D.H."/>
            <person name="Larsson T."/>
            <person name="Lv J."/>
            <person name="Arendt D."/>
            <person name="Savage R."/>
            <person name="Osoegawa K."/>
            <person name="de Jong P."/>
            <person name="Grimwood J."/>
            <person name="Chapman J.A."/>
            <person name="Shapiro H."/>
            <person name="Aerts A."/>
            <person name="Otillar R.P."/>
            <person name="Terry A.Y."/>
            <person name="Boore J.L."/>
            <person name="Grigoriev I.V."/>
            <person name="Lindberg D.R."/>
            <person name="Seaver E.C."/>
            <person name="Weisblat D.A."/>
            <person name="Putnam N.H."/>
            <person name="Rokhsar D.S."/>
        </authorList>
    </citation>
    <scope>NUCLEOTIDE SEQUENCE</scope>
</reference>
<reference evidence="3" key="3">
    <citation type="submission" date="2015-06" db="UniProtKB">
        <authorList>
            <consortium name="EnsemblMetazoa"/>
        </authorList>
    </citation>
    <scope>IDENTIFICATION</scope>
</reference>
<dbReference type="Proteomes" id="UP000015101">
    <property type="component" value="Unassembled WGS sequence"/>
</dbReference>
<keyword evidence="1" id="KW-0812">Transmembrane</keyword>
<accession>T1FSG6</accession>
<dbReference type="PANTHER" id="PTHR35259">
    <property type="entry name" value="BOMBESIN RECEPTOR-ACTIVATED PROTEIN C6ORF89"/>
    <property type="match status" value="1"/>
</dbReference>
<dbReference type="RefSeq" id="XP_009014088.1">
    <property type="nucleotide sequence ID" value="XM_009015840.1"/>
</dbReference>
<gene>
    <name evidence="3" type="primary">20211763</name>
    <name evidence="2" type="ORF">HELRODRAFT_190959</name>
</gene>
<dbReference type="InParanoid" id="T1FSG6"/>
<protein>
    <recommendedName>
        <fullName evidence="5">Cupin-like domain-containing protein</fullName>
    </recommendedName>
</protein>
<organism evidence="3 4">
    <name type="scientific">Helobdella robusta</name>
    <name type="common">Californian leech</name>
    <dbReference type="NCBI Taxonomy" id="6412"/>
    <lineage>
        <taxon>Eukaryota</taxon>
        <taxon>Metazoa</taxon>
        <taxon>Spiralia</taxon>
        <taxon>Lophotrochozoa</taxon>
        <taxon>Annelida</taxon>
        <taxon>Clitellata</taxon>
        <taxon>Hirudinea</taxon>
        <taxon>Rhynchobdellida</taxon>
        <taxon>Glossiphoniidae</taxon>
        <taxon>Helobdella</taxon>
    </lineage>
</organism>
<dbReference type="KEGG" id="hro:HELRODRAFT_190959"/>
<keyword evidence="1" id="KW-1133">Transmembrane helix</keyword>
<dbReference type="HOGENOM" id="CLU_068137_0_0_1"/>
<dbReference type="STRING" id="6412.T1FSG6"/>
<sequence length="342" mass="39733">MAKSSEKQIILNNLTKLVEHALDNNITKEKIALLAQQVHEEFKKKNQRSFLQKNKCLTLLIALVGICVTWDFANKLLFLSIRFGLLKLLNFYDWTLFYNQSCILENPFYINPNDDNSTCNGCAHLKSILSAENVSARDILKSHIQKSIPIIVKDAVHDDWSAKKFNMSFLFEIFEEREMKSSEPCYMHTNKVESTEKLVTISDLVSLLSQSAEHSEDSWYAFWENCNKNVVRSLRKYYKRPYFVHQSVEIAFVNWIMVSHNYEADHYIKTDIGTTVTWYVQLKGTSEIVLQPSRCNQTCNDLHALLHEGETVLWMQPDWYLAYRPLGALNDNISMMFGGFVE</sequence>
<feature type="transmembrane region" description="Helical" evidence="1">
    <location>
        <begin position="56"/>
        <end position="73"/>
    </location>
</feature>
<dbReference type="AlphaFoldDB" id="T1FSG6"/>
<dbReference type="OrthoDB" id="10036464at2759"/>
<dbReference type="OMA" id="ETLWENC"/>
<dbReference type="eggNOG" id="ENOG502QV1Q">
    <property type="taxonomic scope" value="Eukaryota"/>
</dbReference>
<dbReference type="GeneID" id="20211763"/>
<dbReference type="Gene3D" id="2.60.120.650">
    <property type="entry name" value="Cupin"/>
    <property type="match status" value="1"/>
</dbReference>
<evidence type="ECO:0000313" key="3">
    <source>
        <dbReference type="EnsemblMetazoa" id="HelroP190959"/>
    </source>
</evidence>
<evidence type="ECO:0000256" key="1">
    <source>
        <dbReference type="SAM" id="Phobius"/>
    </source>
</evidence>
<evidence type="ECO:0000313" key="2">
    <source>
        <dbReference type="EMBL" id="ESO07477.1"/>
    </source>
</evidence>
<dbReference type="EMBL" id="AMQM01003452">
    <property type="status" value="NOT_ANNOTATED_CDS"/>
    <property type="molecule type" value="Genomic_DNA"/>
</dbReference>
<dbReference type="GO" id="GO:0016706">
    <property type="term" value="F:2-oxoglutarate-dependent dioxygenase activity"/>
    <property type="evidence" value="ECO:0000318"/>
    <property type="project" value="GO_Central"/>
</dbReference>
<dbReference type="InterPro" id="IPR038757">
    <property type="entry name" value="BRAP"/>
</dbReference>
<name>T1FSG6_HELRO</name>